<dbReference type="InterPro" id="IPR000515">
    <property type="entry name" value="MetI-like"/>
</dbReference>
<dbReference type="NCBIfam" id="NF045476">
    <property type="entry name" value="Opp4C"/>
    <property type="match status" value="1"/>
</dbReference>
<evidence type="ECO:0000256" key="4">
    <source>
        <dbReference type="ARBA" id="ARBA00022692"/>
    </source>
</evidence>
<sequence>MENNYIPVADPGTSQIAPEEKSRTPFQLALGRFLKNKMAVASVFILFIIVSAVMAAPLLTDQDPTKSNLLLVEQSPSAEHPLGTDSSGRDNFARLLYGGRISLIVGFSAMVFTLAIGVVLGAIAGYYGKLVDAFIMRFADMILILPFLVLVLVIVAILNKVTIGIFVTIIALTSWPGLTRIVRGTFLSLREQEFVLGAKAIGATDLRIIFKHFIPNAIGPIVVNATLMMASYIIVESALSFIGFGIPQPTPTWGNMISEAQSIRILQNNPEAWIPPGLAILVTVLCINFIGDGLRDALDPKSLER</sequence>
<protein>
    <submittedName>
        <fullName evidence="10">ABC transporter permease</fullName>
    </submittedName>
</protein>
<accession>A0AAE3IXC4</accession>
<keyword evidence="2 7" id="KW-0813">Transport</keyword>
<evidence type="ECO:0000256" key="7">
    <source>
        <dbReference type="RuleBase" id="RU363032"/>
    </source>
</evidence>
<feature type="domain" description="ABC transmembrane type-1" evidence="9">
    <location>
        <begin position="99"/>
        <end position="291"/>
    </location>
</feature>
<comment type="subcellular location">
    <subcellularLocation>
        <location evidence="1 7">Cell membrane</location>
        <topology evidence="1 7">Multi-pass membrane protein</topology>
    </subcellularLocation>
</comment>
<dbReference type="PROSITE" id="PS50928">
    <property type="entry name" value="ABC_TM1"/>
    <property type="match status" value="1"/>
</dbReference>
<feature type="transmembrane region" description="Helical" evidence="7">
    <location>
        <begin position="221"/>
        <end position="246"/>
    </location>
</feature>
<dbReference type="PANTHER" id="PTHR43386:SF1">
    <property type="entry name" value="D,D-DIPEPTIDE TRANSPORT SYSTEM PERMEASE PROTEIN DDPC-RELATED"/>
    <property type="match status" value="1"/>
</dbReference>
<proteinExistence type="inferred from homology"/>
<evidence type="ECO:0000256" key="3">
    <source>
        <dbReference type="ARBA" id="ARBA00022475"/>
    </source>
</evidence>
<reference evidence="10" key="1">
    <citation type="submission" date="2022-10" db="EMBL/GenBank/DDBJ databases">
        <title>Description of Fervidibacillus gen. nov. in the family Fervidibacillaceae fam. nov. with two species, Fervidibacillus albus sp. nov., and Fervidibacillus halotolerans sp. nov., isolated from tidal flat sediments.</title>
        <authorList>
            <person name="Kwon K.K."/>
            <person name="Yang S.-H."/>
        </authorList>
    </citation>
    <scope>NUCLEOTIDE SEQUENCE</scope>
    <source>
        <strain evidence="10">JCM 19140</strain>
    </source>
</reference>
<dbReference type="GO" id="GO:0055085">
    <property type="term" value="P:transmembrane transport"/>
    <property type="evidence" value="ECO:0007669"/>
    <property type="project" value="InterPro"/>
</dbReference>
<evidence type="ECO:0000256" key="6">
    <source>
        <dbReference type="ARBA" id="ARBA00023136"/>
    </source>
</evidence>
<dbReference type="GO" id="GO:0005886">
    <property type="term" value="C:plasma membrane"/>
    <property type="evidence" value="ECO:0007669"/>
    <property type="project" value="UniProtKB-SubCell"/>
</dbReference>
<keyword evidence="4 7" id="KW-0812">Transmembrane</keyword>
<feature type="region of interest" description="Disordered" evidence="8">
    <location>
        <begin position="1"/>
        <end position="20"/>
    </location>
</feature>
<dbReference type="PANTHER" id="PTHR43386">
    <property type="entry name" value="OLIGOPEPTIDE TRANSPORT SYSTEM PERMEASE PROTEIN APPC"/>
    <property type="match status" value="1"/>
</dbReference>
<keyword evidence="5 7" id="KW-1133">Transmembrane helix</keyword>
<evidence type="ECO:0000256" key="1">
    <source>
        <dbReference type="ARBA" id="ARBA00004651"/>
    </source>
</evidence>
<evidence type="ECO:0000313" key="10">
    <source>
        <dbReference type="EMBL" id="MCU9615096.1"/>
    </source>
</evidence>
<feature type="transmembrane region" description="Helical" evidence="7">
    <location>
        <begin position="163"/>
        <end position="182"/>
    </location>
</feature>
<evidence type="ECO:0000313" key="11">
    <source>
        <dbReference type="Proteomes" id="UP001209318"/>
    </source>
</evidence>
<dbReference type="InterPro" id="IPR025966">
    <property type="entry name" value="OppC_N"/>
</dbReference>
<gene>
    <name evidence="10" type="ORF">OEV98_16290</name>
</gene>
<feature type="transmembrane region" description="Helical" evidence="7">
    <location>
        <begin position="272"/>
        <end position="291"/>
    </location>
</feature>
<comment type="similarity">
    <text evidence="7">Belongs to the binding-protein-dependent transport system permease family.</text>
</comment>
<keyword evidence="11" id="KW-1185">Reference proteome</keyword>
<dbReference type="RefSeq" id="WP_263074412.1">
    <property type="nucleotide sequence ID" value="NZ_JAOUSF010000006.1"/>
</dbReference>
<dbReference type="Pfam" id="PF00528">
    <property type="entry name" value="BPD_transp_1"/>
    <property type="match status" value="1"/>
</dbReference>
<dbReference type="EMBL" id="JAOUSF010000006">
    <property type="protein sequence ID" value="MCU9615096.1"/>
    <property type="molecule type" value="Genomic_DNA"/>
</dbReference>
<dbReference type="InterPro" id="IPR035906">
    <property type="entry name" value="MetI-like_sf"/>
</dbReference>
<dbReference type="Pfam" id="PF12911">
    <property type="entry name" value="OppC_N"/>
    <property type="match status" value="1"/>
</dbReference>
<comment type="caution">
    <text evidence="10">The sequence shown here is derived from an EMBL/GenBank/DDBJ whole genome shotgun (WGS) entry which is preliminary data.</text>
</comment>
<evidence type="ECO:0000259" key="9">
    <source>
        <dbReference type="PROSITE" id="PS50928"/>
    </source>
</evidence>
<evidence type="ECO:0000256" key="2">
    <source>
        <dbReference type="ARBA" id="ARBA00022448"/>
    </source>
</evidence>
<dbReference type="InterPro" id="IPR053523">
    <property type="entry name" value="Oligopeptide_permease_AppC"/>
</dbReference>
<feature type="transmembrane region" description="Helical" evidence="7">
    <location>
        <begin position="38"/>
        <end position="59"/>
    </location>
</feature>
<evidence type="ECO:0000256" key="5">
    <source>
        <dbReference type="ARBA" id="ARBA00022989"/>
    </source>
</evidence>
<evidence type="ECO:0000256" key="8">
    <source>
        <dbReference type="SAM" id="MobiDB-lite"/>
    </source>
</evidence>
<dbReference type="CDD" id="cd06261">
    <property type="entry name" value="TM_PBP2"/>
    <property type="match status" value="1"/>
</dbReference>
<feature type="transmembrane region" description="Helical" evidence="7">
    <location>
        <begin position="101"/>
        <end position="126"/>
    </location>
</feature>
<dbReference type="AlphaFoldDB" id="A0AAE3IXC4"/>
<keyword evidence="3" id="KW-1003">Cell membrane</keyword>
<name>A0AAE3IXC4_9BACI</name>
<dbReference type="Gene3D" id="1.10.3720.10">
    <property type="entry name" value="MetI-like"/>
    <property type="match status" value="1"/>
</dbReference>
<feature type="transmembrane region" description="Helical" evidence="7">
    <location>
        <begin position="138"/>
        <end position="157"/>
    </location>
</feature>
<dbReference type="InterPro" id="IPR050366">
    <property type="entry name" value="BP-dependent_transpt_permease"/>
</dbReference>
<dbReference type="SUPFAM" id="SSF161098">
    <property type="entry name" value="MetI-like"/>
    <property type="match status" value="1"/>
</dbReference>
<organism evidence="10 11">
    <name type="scientific">Perspicuibacillus lycopersici</name>
    <dbReference type="NCBI Taxonomy" id="1325689"/>
    <lineage>
        <taxon>Bacteria</taxon>
        <taxon>Bacillati</taxon>
        <taxon>Bacillota</taxon>
        <taxon>Bacilli</taxon>
        <taxon>Bacillales</taxon>
        <taxon>Bacillaceae</taxon>
        <taxon>Perspicuibacillus</taxon>
    </lineage>
</organism>
<dbReference type="Proteomes" id="UP001209318">
    <property type="component" value="Unassembled WGS sequence"/>
</dbReference>
<keyword evidence="6 7" id="KW-0472">Membrane</keyword>